<feature type="transmembrane region" description="Helical" evidence="8">
    <location>
        <begin position="94"/>
        <end position="115"/>
    </location>
</feature>
<dbReference type="Proteomes" id="UP000515275">
    <property type="component" value="Chromosome"/>
</dbReference>
<dbReference type="Pfam" id="PF01032">
    <property type="entry name" value="FecCD"/>
    <property type="match status" value="1"/>
</dbReference>
<evidence type="ECO:0000256" key="5">
    <source>
        <dbReference type="ARBA" id="ARBA00022692"/>
    </source>
</evidence>
<keyword evidence="10" id="KW-1185">Reference proteome</keyword>
<gene>
    <name evidence="9" type="ORF">GP473_07835</name>
</gene>
<dbReference type="AlphaFoldDB" id="A0A7G7YQ13"/>
<feature type="transmembrane region" description="Helical" evidence="8">
    <location>
        <begin position="246"/>
        <end position="271"/>
    </location>
</feature>
<evidence type="ECO:0000313" key="9">
    <source>
        <dbReference type="EMBL" id="QNH96583.1"/>
    </source>
</evidence>
<feature type="transmembrane region" description="Helical" evidence="8">
    <location>
        <begin position="62"/>
        <end position="82"/>
    </location>
</feature>
<evidence type="ECO:0000256" key="4">
    <source>
        <dbReference type="ARBA" id="ARBA00022475"/>
    </source>
</evidence>
<dbReference type="GO" id="GO:0022857">
    <property type="term" value="F:transmembrane transporter activity"/>
    <property type="evidence" value="ECO:0007669"/>
    <property type="project" value="InterPro"/>
</dbReference>
<organism evidence="9 10">
    <name type="scientific">Corynebacterium anserum</name>
    <dbReference type="NCBI Taxonomy" id="2684406"/>
    <lineage>
        <taxon>Bacteria</taxon>
        <taxon>Bacillati</taxon>
        <taxon>Actinomycetota</taxon>
        <taxon>Actinomycetes</taxon>
        <taxon>Mycobacteriales</taxon>
        <taxon>Corynebacteriaceae</taxon>
        <taxon>Corynebacterium</taxon>
    </lineage>
</organism>
<dbReference type="PROSITE" id="PS51257">
    <property type="entry name" value="PROKAR_LIPOPROTEIN"/>
    <property type="match status" value="1"/>
</dbReference>
<keyword evidence="4" id="KW-1003">Cell membrane</keyword>
<dbReference type="CDD" id="cd06550">
    <property type="entry name" value="TM_ABC_iron-siderophores_like"/>
    <property type="match status" value="1"/>
</dbReference>
<keyword evidence="5 8" id="KW-0812">Transmembrane</keyword>
<evidence type="ECO:0000256" key="7">
    <source>
        <dbReference type="ARBA" id="ARBA00023136"/>
    </source>
</evidence>
<sequence length="336" mass="35025">MSSIRKRRVWGLAALLVALFLACTASMALGSRPISPTFLISFFRGDATFPSPEYSTIVEHRIPRTLIGLLIGLATGSAGAVIQGHTRNPLADPGLLGTSSGAAFAVVIAITYLGVHGVHGMAIAALLGALGATIITFLVASVGKEHAHPLTLILVGAALSAALSSFTTMIVLSDAVTLDTMRLWTVSSLEGRDMPIFWGILPFILIGLVLAVGNAPQINMLNLGDDTASALGVHTSMARFVGISSIAILVGASTAAAGPIAFIGLMVPHIARTLTGPDYRWVLPYSAIAGATLLLTADVIGRVIIRPAELHMGIMLAIIGAPLCLSVLWNRKRWSL</sequence>
<dbReference type="GO" id="GO:0005886">
    <property type="term" value="C:plasma membrane"/>
    <property type="evidence" value="ECO:0007669"/>
    <property type="project" value="UniProtKB-SubCell"/>
</dbReference>
<keyword evidence="3" id="KW-0813">Transport</keyword>
<proteinExistence type="inferred from homology"/>
<feature type="transmembrane region" description="Helical" evidence="8">
    <location>
        <begin position="121"/>
        <end position="140"/>
    </location>
</feature>
<evidence type="ECO:0000256" key="1">
    <source>
        <dbReference type="ARBA" id="ARBA00004651"/>
    </source>
</evidence>
<dbReference type="RefSeq" id="WP_186276816.1">
    <property type="nucleotide sequence ID" value="NZ_CP046883.1"/>
</dbReference>
<dbReference type="InterPro" id="IPR037294">
    <property type="entry name" value="ABC_BtuC-like"/>
</dbReference>
<dbReference type="KEGG" id="cans:GP473_07835"/>
<dbReference type="PANTHER" id="PTHR30472:SF1">
    <property type="entry name" value="FE(3+) DICITRATE TRANSPORT SYSTEM PERMEASE PROTEIN FECC-RELATED"/>
    <property type="match status" value="1"/>
</dbReference>
<evidence type="ECO:0000313" key="10">
    <source>
        <dbReference type="Proteomes" id="UP000515275"/>
    </source>
</evidence>
<feature type="transmembrane region" description="Helical" evidence="8">
    <location>
        <begin position="283"/>
        <end position="305"/>
    </location>
</feature>
<name>A0A7G7YQ13_9CORY</name>
<comment type="subcellular location">
    <subcellularLocation>
        <location evidence="1">Cell membrane</location>
        <topology evidence="1">Multi-pass membrane protein</topology>
    </subcellularLocation>
</comment>
<dbReference type="PANTHER" id="PTHR30472">
    <property type="entry name" value="FERRIC ENTEROBACTIN TRANSPORT SYSTEM PERMEASE PROTEIN"/>
    <property type="match status" value="1"/>
</dbReference>
<protein>
    <submittedName>
        <fullName evidence="9">Iron chelate uptake ABC transporter family permease subunit</fullName>
    </submittedName>
</protein>
<feature type="transmembrane region" description="Helical" evidence="8">
    <location>
        <begin position="196"/>
        <end position="213"/>
    </location>
</feature>
<keyword evidence="7 8" id="KW-0472">Membrane</keyword>
<evidence type="ECO:0000256" key="3">
    <source>
        <dbReference type="ARBA" id="ARBA00022448"/>
    </source>
</evidence>
<accession>A0A7G7YQ13</accession>
<dbReference type="Gene3D" id="1.10.3470.10">
    <property type="entry name" value="ABC transporter involved in vitamin B12 uptake, BtuC"/>
    <property type="match status" value="1"/>
</dbReference>
<dbReference type="SUPFAM" id="SSF81345">
    <property type="entry name" value="ABC transporter involved in vitamin B12 uptake, BtuC"/>
    <property type="match status" value="1"/>
</dbReference>
<feature type="transmembrane region" description="Helical" evidence="8">
    <location>
        <begin position="152"/>
        <end position="176"/>
    </location>
</feature>
<dbReference type="GO" id="GO:0033214">
    <property type="term" value="P:siderophore-iron import into cell"/>
    <property type="evidence" value="ECO:0007669"/>
    <property type="project" value="TreeGrafter"/>
</dbReference>
<comment type="similarity">
    <text evidence="2">Belongs to the binding-protein-dependent transport system permease family. FecCD subfamily.</text>
</comment>
<evidence type="ECO:0000256" key="6">
    <source>
        <dbReference type="ARBA" id="ARBA00022989"/>
    </source>
</evidence>
<reference evidence="9 10" key="1">
    <citation type="submission" date="2019-12" db="EMBL/GenBank/DDBJ databases">
        <title>Corynebacterium sp. nov., isolated from feces of the Anser Albifrons in China.</title>
        <authorList>
            <person name="Liu Q."/>
        </authorList>
    </citation>
    <scope>NUCLEOTIDE SEQUENCE [LARGE SCALE GENOMIC DNA]</scope>
    <source>
        <strain evidence="9 10">23H37-10</strain>
    </source>
</reference>
<evidence type="ECO:0000256" key="8">
    <source>
        <dbReference type="SAM" id="Phobius"/>
    </source>
</evidence>
<dbReference type="InterPro" id="IPR000522">
    <property type="entry name" value="ABC_transptr_permease_BtuC"/>
</dbReference>
<keyword evidence="6 8" id="KW-1133">Transmembrane helix</keyword>
<evidence type="ECO:0000256" key="2">
    <source>
        <dbReference type="ARBA" id="ARBA00007935"/>
    </source>
</evidence>
<feature type="transmembrane region" description="Helical" evidence="8">
    <location>
        <begin position="312"/>
        <end position="329"/>
    </location>
</feature>
<dbReference type="FunFam" id="1.10.3470.10:FF:000001">
    <property type="entry name" value="Vitamin B12 ABC transporter permease BtuC"/>
    <property type="match status" value="1"/>
</dbReference>
<dbReference type="EMBL" id="CP046883">
    <property type="protein sequence ID" value="QNH96583.1"/>
    <property type="molecule type" value="Genomic_DNA"/>
</dbReference>